<organism evidence="1">
    <name type="scientific">marine metagenome</name>
    <dbReference type="NCBI Taxonomy" id="408172"/>
    <lineage>
        <taxon>unclassified sequences</taxon>
        <taxon>metagenomes</taxon>
        <taxon>ecological metagenomes</taxon>
    </lineage>
</organism>
<dbReference type="AlphaFoldDB" id="A0A382UTY0"/>
<gene>
    <name evidence="1" type="ORF">METZ01_LOCUS390441</name>
</gene>
<reference evidence="1" key="1">
    <citation type="submission" date="2018-05" db="EMBL/GenBank/DDBJ databases">
        <authorList>
            <person name="Lanie J.A."/>
            <person name="Ng W.-L."/>
            <person name="Kazmierczak K.M."/>
            <person name="Andrzejewski T.M."/>
            <person name="Davidsen T.M."/>
            <person name="Wayne K.J."/>
            <person name="Tettelin H."/>
            <person name="Glass J.I."/>
            <person name="Rusch D."/>
            <person name="Podicherti R."/>
            <person name="Tsui H.-C.T."/>
            <person name="Winkler M.E."/>
        </authorList>
    </citation>
    <scope>NUCLEOTIDE SEQUENCE</scope>
</reference>
<evidence type="ECO:0008006" key="2">
    <source>
        <dbReference type="Google" id="ProtNLM"/>
    </source>
</evidence>
<dbReference type="EMBL" id="UINC01146703">
    <property type="protein sequence ID" value="SVD37587.1"/>
    <property type="molecule type" value="Genomic_DNA"/>
</dbReference>
<name>A0A382UTY0_9ZZZZ</name>
<dbReference type="Gene3D" id="3.30.530.20">
    <property type="match status" value="1"/>
</dbReference>
<evidence type="ECO:0000313" key="1">
    <source>
        <dbReference type="EMBL" id="SVD37587.1"/>
    </source>
</evidence>
<dbReference type="CDD" id="cd07820">
    <property type="entry name" value="SRPBCC_3"/>
    <property type="match status" value="1"/>
</dbReference>
<sequence>MKEFLLETQQLISKPREEVFEFFSNAENLEFLTPDFLNFNILTKLPIKMQEGTEIEYKLKLYGVPIKWKSLITSWNPFESFVDEQIKGPYAKWVHTHIFESIGRTCLVKDRVNYKVLGDSLTNKIFVSSNLRTIFQYRTNRLMEYFAEPSGNEKANHDSVKITVA</sequence>
<accession>A0A382UTY0</accession>
<dbReference type="InterPro" id="IPR023393">
    <property type="entry name" value="START-like_dom_sf"/>
</dbReference>
<protein>
    <recommendedName>
        <fullName evidence="2">Coenzyme Q-binding protein COQ10 START domain-containing protein</fullName>
    </recommendedName>
</protein>
<proteinExistence type="predicted"/>
<dbReference type="SUPFAM" id="SSF55961">
    <property type="entry name" value="Bet v1-like"/>
    <property type="match status" value="1"/>
</dbReference>